<reference evidence="4 5" key="1">
    <citation type="submission" date="2019-03" db="EMBL/GenBank/DDBJ databases">
        <authorList>
            <consortium name="Pathogen Informatics"/>
        </authorList>
    </citation>
    <scope>NUCLEOTIDE SEQUENCE [LARGE SCALE GENOMIC DNA]</scope>
    <source>
        <strain evidence="4 5">NCTC12282</strain>
    </source>
</reference>
<dbReference type="PANTHER" id="PTHR10457">
    <property type="entry name" value="MEVALONATE KINASE/GALACTOKINASE"/>
    <property type="match status" value="1"/>
</dbReference>
<protein>
    <submittedName>
        <fullName evidence="4">Galactokinase</fullName>
        <ecNumber evidence="4">2.7.1.6</ecNumber>
    </submittedName>
</protein>
<evidence type="ECO:0000313" key="4">
    <source>
        <dbReference type="EMBL" id="VFS49352.1"/>
    </source>
</evidence>
<dbReference type="GO" id="GO:0005524">
    <property type="term" value="F:ATP binding"/>
    <property type="evidence" value="ECO:0007669"/>
    <property type="project" value="UniProtKB-KW"/>
</dbReference>
<dbReference type="Pfam" id="PF10509">
    <property type="entry name" value="GalKase_gal_bdg"/>
    <property type="match status" value="1"/>
</dbReference>
<keyword evidence="4" id="KW-0808">Transferase</keyword>
<dbReference type="AlphaFoldDB" id="A0A484ZLH8"/>
<dbReference type="InterPro" id="IPR020568">
    <property type="entry name" value="Ribosomal_Su5_D2-typ_SF"/>
</dbReference>
<sequence>MNDLKQQTQTTFQQQFGYAPELTIQAPGRVNLIGEHTDYNDGFVLPCAIDYLTVISGAKRHDRQIRVIAADYHNQQDISLWTRK</sequence>
<dbReference type="SUPFAM" id="SSF54211">
    <property type="entry name" value="Ribosomal protein S5 domain 2-like"/>
    <property type="match status" value="1"/>
</dbReference>
<dbReference type="EMBL" id="CAADJA010000002">
    <property type="protein sequence ID" value="VFS49352.1"/>
    <property type="molecule type" value="Genomic_DNA"/>
</dbReference>
<name>A0A484ZLH8_9GAMM</name>
<dbReference type="InterPro" id="IPR019539">
    <property type="entry name" value="GalKase_N"/>
</dbReference>
<keyword evidence="4" id="KW-0418">Kinase</keyword>
<gene>
    <name evidence="4" type="primary">galK_2</name>
    <name evidence="4" type="ORF">NCTC12282_03828</name>
</gene>
<dbReference type="Proteomes" id="UP000373449">
    <property type="component" value="Unassembled WGS sequence"/>
</dbReference>
<dbReference type="GO" id="GO:0005829">
    <property type="term" value="C:cytosol"/>
    <property type="evidence" value="ECO:0007669"/>
    <property type="project" value="TreeGrafter"/>
</dbReference>
<dbReference type="PANTHER" id="PTHR10457:SF7">
    <property type="entry name" value="GALACTOKINASE-RELATED"/>
    <property type="match status" value="1"/>
</dbReference>
<accession>A0A484ZLH8</accession>
<dbReference type="EC" id="2.7.1.6" evidence="4"/>
<evidence type="ECO:0000256" key="2">
    <source>
        <dbReference type="ARBA" id="ARBA00022840"/>
    </source>
</evidence>
<evidence type="ECO:0000256" key="1">
    <source>
        <dbReference type="ARBA" id="ARBA00022741"/>
    </source>
</evidence>
<evidence type="ECO:0000313" key="5">
    <source>
        <dbReference type="Proteomes" id="UP000373449"/>
    </source>
</evidence>
<dbReference type="PROSITE" id="PS00106">
    <property type="entry name" value="GALACTOKINASE"/>
    <property type="match status" value="1"/>
</dbReference>
<proteinExistence type="predicted"/>
<dbReference type="GO" id="GO:0004335">
    <property type="term" value="F:galactokinase activity"/>
    <property type="evidence" value="ECO:0007669"/>
    <property type="project" value="UniProtKB-EC"/>
</dbReference>
<dbReference type="Gene3D" id="3.30.230.10">
    <property type="match status" value="1"/>
</dbReference>
<organism evidence="4 5">
    <name type="scientific">Budvicia aquatica</name>
    <dbReference type="NCBI Taxonomy" id="82979"/>
    <lineage>
        <taxon>Bacteria</taxon>
        <taxon>Pseudomonadati</taxon>
        <taxon>Pseudomonadota</taxon>
        <taxon>Gammaproteobacteria</taxon>
        <taxon>Enterobacterales</taxon>
        <taxon>Budviciaceae</taxon>
        <taxon>Budvicia</taxon>
    </lineage>
</organism>
<keyword evidence="1" id="KW-0547">Nucleotide-binding</keyword>
<dbReference type="InterPro" id="IPR019741">
    <property type="entry name" value="Galactokinase_CS"/>
</dbReference>
<dbReference type="InterPro" id="IPR014721">
    <property type="entry name" value="Ribsml_uS5_D2-typ_fold_subgr"/>
</dbReference>
<keyword evidence="2" id="KW-0067">ATP-binding</keyword>
<dbReference type="GO" id="GO:0006012">
    <property type="term" value="P:galactose metabolic process"/>
    <property type="evidence" value="ECO:0007669"/>
    <property type="project" value="TreeGrafter"/>
</dbReference>
<feature type="domain" description="Galactokinase N-terminal" evidence="3">
    <location>
        <begin position="11"/>
        <end position="58"/>
    </location>
</feature>
<evidence type="ECO:0000259" key="3">
    <source>
        <dbReference type="Pfam" id="PF10509"/>
    </source>
</evidence>